<keyword evidence="2" id="KW-0813">Transport</keyword>
<dbReference type="GO" id="GO:0006886">
    <property type="term" value="P:intracellular protein transport"/>
    <property type="evidence" value="ECO:0007669"/>
    <property type="project" value="InterPro"/>
</dbReference>
<comment type="subcellular location">
    <subcellularLocation>
        <location evidence="1">Endomembrane system</location>
    </subcellularLocation>
</comment>
<dbReference type="PANTHER" id="PTHR22780">
    <property type="entry name" value="ADAPTIN, ALPHA/GAMMA/EPSILON"/>
    <property type="match status" value="1"/>
</dbReference>
<dbReference type="SUPFAM" id="SSF48371">
    <property type="entry name" value="ARM repeat"/>
    <property type="match status" value="1"/>
</dbReference>
<evidence type="ECO:0000256" key="2">
    <source>
        <dbReference type="ARBA" id="ARBA00022448"/>
    </source>
</evidence>
<dbReference type="EMBL" id="CAJZBQ010000012">
    <property type="protein sequence ID" value="CAG9314586.1"/>
    <property type="molecule type" value="Genomic_DNA"/>
</dbReference>
<accession>A0AAU9ILG2</accession>
<dbReference type="Gene3D" id="1.25.10.10">
    <property type="entry name" value="Leucine-rich Repeat Variant"/>
    <property type="match status" value="1"/>
</dbReference>
<dbReference type="GO" id="GO:0012505">
    <property type="term" value="C:endomembrane system"/>
    <property type="evidence" value="ECO:0007669"/>
    <property type="project" value="UniProtKB-SubCell"/>
</dbReference>
<dbReference type="GO" id="GO:0016192">
    <property type="term" value="P:vesicle-mediated transport"/>
    <property type="evidence" value="ECO:0007669"/>
    <property type="project" value="InterPro"/>
</dbReference>
<evidence type="ECO:0000256" key="4">
    <source>
        <dbReference type="ARBA" id="ARBA00023136"/>
    </source>
</evidence>
<gene>
    <name evidence="6" type="ORF">BSTOLATCC_MIC11587</name>
</gene>
<dbReference type="Pfam" id="PF01602">
    <property type="entry name" value="Adaptin_N"/>
    <property type="match status" value="1"/>
</dbReference>
<protein>
    <recommendedName>
        <fullName evidence="5">Clathrin/coatomer adaptor adaptin-like N-terminal domain-containing protein</fullName>
    </recommendedName>
</protein>
<reference evidence="6" key="1">
    <citation type="submission" date="2021-09" db="EMBL/GenBank/DDBJ databases">
        <authorList>
            <consortium name="AG Swart"/>
            <person name="Singh M."/>
            <person name="Singh A."/>
            <person name="Seah K."/>
            <person name="Emmerich C."/>
        </authorList>
    </citation>
    <scope>NUCLEOTIDE SEQUENCE</scope>
    <source>
        <strain evidence="6">ATCC30299</strain>
    </source>
</reference>
<organism evidence="6 7">
    <name type="scientific">Blepharisma stoltei</name>
    <dbReference type="NCBI Taxonomy" id="1481888"/>
    <lineage>
        <taxon>Eukaryota</taxon>
        <taxon>Sar</taxon>
        <taxon>Alveolata</taxon>
        <taxon>Ciliophora</taxon>
        <taxon>Postciliodesmatophora</taxon>
        <taxon>Heterotrichea</taxon>
        <taxon>Heterotrichida</taxon>
        <taxon>Blepharismidae</taxon>
        <taxon>Blepharisma</taxon>
    </lineage>
</organism>
<keyword evidence="3" id="KW-0653">Protein transport</keyword>
<dbReference type="InterPro" id="IPR011989">
    <property type="entry name" value="ARM-like"/>
</dbReference>
<keyword evidence="4" id="KW-0472">Membrane</keyword>
<dbReference type="AlphaFoldDB" id="A0AAU9ILG2"/>
<dbReference type="InterPro" id="IPR002553">
    <property type="entry name" value="Clathrin/coatomer_adapt-like_N"/>
</dbReference>
<feature type="domain" description="Clathrin/coatomer adaptor adaptin-like N-terminal" evidence="5">
    <location>
        <begin position="30"/>
        <end position="541"/>
    </location>
</feature>
<evidence type="ECO:0000259" key="5">
    <source>
        <dbReference type="Pfam" id="PF01602"/>
    </source>
</evidence>
<evidence type="ECO:0000313" key="6">
    <source>
        <dbReference type="EMBL" id="CAG9314586.1"/>
    </source>
</evidence>
<evidence type="ECO:0000256" key="1">
    <source>
        <dbReference type="ARBA" id="ARBA00004308"/>
    </source>
</evidence>
<evidence type="ECO:0000256" key="3">
    <source>
        <dbReference type="ARBA" id="ARBA00022927"/>
    </source>
</evidence>
<sequence>MKRERSLREFITDLREAKTAAKERSVVENEKAFIRQSLQNQKTPPPVIARSIAKLIMIDMLDYNVDFGGFECLRLTTSKILTHKRIGYLGISQLSARNQDLLILSTNTILQDLRSNDPTIIILALAGLANFGTADMCRDLEPDVVRLFNHRTPLVQKKAIIVGACILRKCPDLIDVVLAPINEILIDQCVSVIIQMFLEAVKTNSKYVETLEKYVGLLTSRFFKIKSDVVLQTNILKFLSYYPAAFSAELDSALYKISLSTMSKKKDKLGLYYQSAITLLKSRSQELKAAGNSMVSSLLSSREPNLRFAALRTLHQIADLNPELIEIQAFTISDCMKDSNEEICLSALDLSFKLLTSSNITEILKIYLNFLLTNEKLQSRIVRKIGMALCLFPLEPNWYLDTVIKVCILSKEVPDDMINSCIEMIRSTQTIQAYASQKLCYALQAGHRQQSLLMLSLWCVGEYCEMLEETPQAITELFENLQSENLPNLCKLYFVNAIFKVGMKIADVKEAAIFILHQLSFDSDVEAQQRACEYLVLLRDYSENLRKVADSIPSIANT</sequence>
<evidence type="ECO:0000313" key="7">
    <source>
        <dbReference type="Proteomes" id="UP001162131"/>
    </source>
</evidence>
<dbReference type="InterPro" id="IPR050840">
    <property type="entry name" value="Adaptor_Complx_Large_Subunit"/>
</dbReference>
<dbReference type="InterPro" id="IPR016024">
    <property type="entry name" value="ARM-type_fold"/>
</dbReference>
<proteinExistence type="predicted"/>
<dbReference type="GO" id="GO:0030117">
    <property type="term" value="C:membrane coat"/>
    <property type="evidence" value="ECO:0007669"/>
    <property type="project" value="InterPro"/>
</dbReference>
<keyword evidence="7" id="KW-1185">Reference proteome</keyword>
<name>A0AAU9ILG2_9CILI</name>
<comment type="caution">
    <text evidence="6">The sequence shown here is derived from an EMBL/GenBank/DDBJ whole genome shotgun (WGS) entry which is preliminary data.</text>
</comment>
<dbReference type="Proteomes" id="UP001162131">
    <property type="component" value="Unassembled WGS sequence"/>
</dbReference>